<reference evidence="3 4" key="1">
    <citation type="submission" date="2018-08" db="EMBL/GenBank/DDBJ databases">
        <title>Complete genome sequence of type strain Thalassospira indica MCCC 1A01103T, isolated from isolated from deep seawater of the Indian Ocean.</title>
        <authorList>
            <person name="Liu Y."/>
        </authorList>
    </citation>
    <scope>NUCLEOTIDE SEQUENCE [LARGE SCALE GENOMIC DNA]</scope>
    <source>
        <strain evidence="3 4">PB8BT</strain>
    </source>
</reference>
<evidence type="ECO:0000259" key="2">
    <source>
        <dbReference type="Pfam" id="PF12146"/>
    </source>
</evidence>
<gene>
    <name evidence="3" type="ORF">DY252_11080</name>
</gene>
<dbReference type="Pfam" id="PF12146">
    <property type="entry name" value="Hydrolase_4"/>
    <property type="match status" value="1"/>
</dbReference>
<dbReference type="InterPro" id="IPR029058">
    <property type="entry name" value="AB_hydrolase_fold"/>
</dbReference>
<dbReference type="PANTHER" id="PTHR43265">
    <property type="entry name" value="ESTERASE ESTD"/>
    <property type="match status" value="1"/>
</dbReference>
<dbReference type="Gene3D" id="3.40.50.1820">
    <property type="entry name" value="alpha/beta hydrolase"/>
    <property type="match status" value="1"/>
</dbReference>
<proteinExistence type="predicted"/>
<feature type="transmembrane region" description="Helical" evidence="1">
    <location>
        <begin position="24"/>
        <end position="47"/>
    </location>
</feature>
<name>A0ABM6XY79_9PROT</name>
<dbReference type="GO" id="GO:0016787">
    <property type="term" value="F:hydrolase activity"/>
    <property type="evidence" value="ECO:0007669"/>
    <property type="project" value="UniProtKB-KW"/>
</dbReference>
<dbReference type="InterPro" id="IPR022742">
    <property type="entry name" value="Hydrolase_4"/>
</dbReference>
<feature type="domain" description="Serine aminopeptidase S33" evidence="2">
    <location>
        <begin position="101"/>
        <end position="322"/>
    </location>
</feature>
<protein>
    <submittedName>
        <fullName evidence="3">Alpha/beta hydrolase</fullName>
    </submittedName>
</protein>
<dbReference type="PANTHER" id="PTHR43265:SF1">
    <property type="entry name" value="ESTERASE ESTD"/>
    <property type="match status" value="1"/>
</dbReference>
<keyword evidence="4" id="KW-1185">Reference proteome</keyword>
<dbReference type="SUPFAM" id="SSF53474">
    <property type="entry name" value="alpha/beta-Hydrolases"/>
    <property type="match status" value="1"/>
</dbReference>
<accession>A0ABM6XY79</accession>
<keyword evidence="1" id="KW-1133">Transmembrane helix</keyword>
<dbReference type="InterPro" id="IPR053145">
    <property type="entry name" value="AB_hydrolase_Est10"/>
</dbReference>
<organism evidence="3 4">
    <name type="scientific">Thalassospira indica</name>
    <dbReference type="NCBI Taxonomy" id="1891279"/>
    <lineage>
        <taxon>Bacteria</taxon>
        <taxon>Pseudomonadati</taxon>
        <taxon>Pseudomonadota</taxon>
        <taxon>Alphaproteobacteria</taxon>
        <taxon>Rhodospirillales</taxon>
        <taxon>Thalassospiraceae</taxon>
        <taxon>Thalassospira</taxon>
    </lineage>
</organism>
<evidence type="ECO:0000313" key="3">
    <source>
        <dbReference type="EMBL" id="AXO14691.1"/>
    </source>
</evidence>
<keyword evidence="3" id="KW-0378">Hydrolase</keyword>
<dbReference type="EMBL" id="CP031555">
    <property type="protein sequence ID" value="AXO14691.1"/>
    <property type="molecule type" value="Genomic_DNA"/>
</dbReference>
<sequence length="374" mass="40896">MVLAATNLKGCAVPSPRRIRYRRLVRVAIVLFVLLVAVPGSLALIGLSDFDISNRPTEQISFSHDDAVLSGSLILPDAQHTGPIALLVHGDGPQDHFAGDGYLPLINALLDSGIGIYSWDKAGVGKSTGNWLSQSMNDRANEAVAAYDAIKTAHPGSRQQIGFIGFSQAGWVIPKASRMIPDNAFNVIIGGAVNWQNQGDFYTRQRLLADGATQEDIERQIERNHVRDTVIFAPDASYATYLAKTSDPSPMASDRYAFVKRNIASDAKADLAQLETPTLAMWGHDDLNVDAKSDADIYRDILIGRHPENEVVVIPDATHGLLRSNLFNYQLSSEMPTSRQMLYVALGRYAYAPGTFDKIAGWIKQVVEASTPYR</sequence>
<dbReference type="Proteomes" id="UP000256971">
    <property type="component" value="Chromosome"/>
</dbReference>
<evidence type="ECO:0000256" key="1">
    <source>
        <dbReference type="SAM" id="Phobius"/>
    </source>
</evidence>
<keyword evidence="1" id="KW-0812">Transmembrane</keyword>
<dbReference type="RefSeq" id="WP_064789526.1">
    <property type="nucleotide sequence ID" value="NZ_CP031555.1"/>
</dbReference>
<keyword evidence="1" id="KW-0472">Membrane</keyword>
<evidence type="ECO:0000313" key="4">
    <source>
        <dbReference type="Proteomes" id="UP000256971"/>
    </source>
</evidence>